<dbReference type="InterPro" id="IPR001789">
    <property type="entry name" value="Sig_transdc_resp-reg_receiver"/>
</dbReference>
<feature type="compositionally biased region" description="Polar residues" evidence="12">
    <location>
        <begin position="254"/>
        <end position="267"/>
    </location>
</feature>
<dbReference type="InterPro" id="IPR035965">
    <property type="entry name" value="PAS-like_dom_sf"/>
</dbReference>
<dbReference type="SUPFAM" id="SSF55874">
    <property type="entry name" value="ATPase domain of HSP90 chaperone/DNA topoisomerase II/histidine kinase"/>
    <property type="match status" value="1"/>
</dbReference>
<keyword evidence="8" id="KW-0157">Chromophore</keyword>
<dbReference type="SMART" id="SM00388">
    <property type="entry name" value="HisKA"/>
    <property type="match status" value="1"/>
</dbReference>
<keyword evidence="4" id="KW-0808">Transferase</keyword>
<dbReference type="Pfam" id="PF00512">
    <property type="entry name" value="HisKA"/>
    <property type="match status" value="1"/>
</dbReference>
<evidence type="ECO:0000259" key="13">
    <source>
        <dbReference type="PROSITE" id="PS50046"/>
    </source>
</evidence>
<dbReference type="InterPro" id="IPR043150">
    <property type="entry name" value="Phytochrome_PHY_sf"/>
</dbReference>
<dbReference type="Gene3D" id="3.30.565.10">
    <property type="entry name" value="Histidine kinase-like ATPase, C-terminal domain"/>
    <property type="match status" value="1"/>
</dbReference>
<dbReference type="Pfam" id="PF08446">
    <property type="entry name" value="PAS_2"/>
    <property type="match status" value="1"/>
</dbReference>
<keyword evidence="9" id="KW-0902">Two-component regulatory system</keyword>
<feature type="compositionally biased region" description="Polar residues" evidence="12">
    <location>
        <begin position="110"/>
        <end position="128"/>
    </location>
</feature>
<gene>
    <name evidence="16" type="primary">FGENESH: predicted gene_16.39</name>
    <name evidence="16" type="ORF">BN2166_0070130</name>
</gene>
<dbReference type="SMART" id="SM00387">
    <property type="entry name" value="HATPase_c"/>
    <property type="match status" value="1"/>
</dbReference>
<dbReference type="Gene3D" id="3.40.50.2300">
    <property type="match status" value="1"/>
</dbReference>
<dbReference type="InterPro" id="IPR013654">
    <property type="entry name" value="PAS_2"/>
</dbReference>
<dbReference type="Pfam" id="PF00360">
    <property type="entry name" value="PHY"/>
    <property type="match status" value="1"/>
</dbReference>
<evidence type="ECO:0000256" key="5">
    <source>
        <dbReference type="ARBA" id="ARBA00022741"/>
    </source>
</evidence>
<evidence type="ECO:0000256" key="7">
    <source>
        <dbReference type="ARBA" id="ARBA00022840"/>
    </source>
</evidence>
<dbReference type="InterPro" id="IPR003018">
    <property type="entry name" value="GAF"/>
</dbReference>
<dbReference type="InterPro" id="IPR001294">
    <property type="entry name" value="Phytochrome"/>
</dbReference>
<dbReference type="InterPro" id="IPR036890">
    <property type="entry name" value="HATPase_C_sf"/>
</dbReference>
<evidence type="ECO:0000256" key="9">
    <source>
        <dbReference type="ARBA" id="ARBA00023012"/>
    </source>
</evidence>
<dbReference type="GO" id="GO:0005524">
    <property type="term" value="F:ATP binding"/>
    <property type="evidence" value="ECO:0007669"/>
    <property type="project" value="UniProtKB-KW"/>
</dbReference>
<feature type="compositionally biased region" description="Polar residues" evidence="12">
    <location>
        <begin position="1412"/>
        <end position="1428"/>
    </location>
</feature>
<organism evidence="16 17">
    <name type="scientific">Rhodotorula toruloides</name>
    <name type="common">Yeast</name>
    <name type="synonym">Rhodosporidium toruloides</name>
    <dbReference type="NCBI Taxonomy" id="5286"/>
    <lineage>
        <taxon>Eukaryota</taxon>
        <taxon>Fungi</taxon>
        <taxon>Dikarya</taxon>
        <taxon>Basidiomycota</taxon>
        <taxon>Pucciniomycotina</taxon>
        <taxon>Microbotryomycetes</taxon>
        <taxon>Sporidiobolales</taxon>
        <taxon>Sporidiobolaceae</taxon>
        <taxon>Rhodotorula</taxon>
    </lineage>
</organism>
<dbReference type="InterPro" id="IPR003594">
    <property type="entry name" value="HATPase_dom"/>
</dbReference>
<evidence type="ECO:0000256" key="1">
    <source>
        <dbReference type="ARBA" id="ARBA00022543"/>
    </source>
</evidence>
<dbReference type="InterPro" id="IPR003661">
    <property type="entry name" value="HisK_dim/P_dom"/>
</dbReference>
<keyword evidence="10" id="KW-0675">Receptor</keyword>
<dbReference type="SUPFAM" id="SSF55785">
    <property type="entry name" value="PYP-like sensor domain (PAS domain)"/>
    <property type="match status" value="1"/>
</dbReference>
<evidence type="ECO:0000256" key="8">
    <source>
        <dbReference type="ARBA" id="ARBA00022991"/>
    </source>
</evidence>
<evidence type="ECO:0000313" key="16">
    <source>
        <dbReference type="EMBL" id="CTR11152.1"/>
    </source>
</evidence>
<evidence type="ECO:0000256" key="12">
    <source>
        <dbReference type="SAM" id="MobiDB-lite"/>
    </source>
</evidence>
<dbReference type="PROSITE" id="PS50110">
    <property type="entry name" value="RESPONSE_REGULATORY"/>
    <property type="match status" value="1"/>
</dbReference>
<dbReference type="SMART" id="SM00065">
    <property type="entry name" value="GAF"/>
    <property type="match status" value="1"/>
</dbReference>
<feature type="compositionally biased region" description="Low complexity" evidence="12">
    <location>
        <begin position="155"/>
        <end position="179"/>
    </location>
</feature>
<proteinExistence type="predicted"/>
<dbReference type="Gene3D" id="3.30.450.40">
    <property type="match status" value="1"/>
</dbReference>
<dbReference type="EMBL" id="CWKI01000016">
    <property type="protein sequence ID" value="CTR11152.1"/>
    <property type="molecule type" value="Genomic_DNA"/>
</dbReference>
<dbReference type="Pfam" id="PF02518">
    <property type="entry name" value="HATPase_c"/>
    <property type="match status" value="1"/>
</dbReference>
<dbReference type="PRINTS" id="PR01033">
    <property type="entry name" value="PHYTOCHROME"/>
</dbReference>
<accession>A0A0K3CR20</accession>
<dbReference type="Pfam" id="PF00072">
    <property type="entry name" value="Response_reg"/>
    <property type="match status" value="1"/>
</dbReference>
<feature type="modified residue" description="4-aspartylphosphate" evidence="11">
    <location>
        <position position="1519"/>
    </location>
</feature>
<feature type="compositionally biased region" description="Low complexity" evidence="12">
    <location>
        <begin position="16"/>
        <end position="28"/>
    </location>
</feature>
<dbReference type="SUPFAM" id="SSF52172">
    <property type="entry name" value="CheY-like"/>
    <property type="match status" value="1"/>
</dbReference>
<dbReference type="InterPro" id="IPR029016">
    <property type="entry name" value="GAF-like_dom_sf"/>
</dbReference>
<keyword evidence="17" id="KW-1185">Reference proteome</keyword>
<dbReference type="InterPro" id="IPR013515">
    <property type="entry name" value="Phytochrome_cen-reg"/>
</dbReference>
<protein>
    <submittedName>
        <fullName evidence="16">BY PROTMAP: gi|472583857|gb|EMS21473.1| two-component system, chemotaxis family, sensor kinase Cph1 [Rhodosporidium toruloides NP11] gi|647403657|emb|CDR49748.1| RHTO0S31e00738g1_1 [Rhodosporidium...</fullName>
    </submittedName>
</protein>
<feature type="compositionally biased region" description="Acidic residues" evidence="12">
    <location>
        <begin position="291"/>
        <end position="301"/>
    </location>
</feature>
<dbReference type="InterPro" id="IPR005467">
    <property type="entry name" value="His_kinase_dom"/>
</dbReference>
<evidence type="ECO:0000256" key="11">
    <source>
        <dbReference type="PROSITE-ProRule" id="PRU00169"/>
    </source>
</evidence>
<keyword evidence="2 11" id="KW-0597">Phosphoprotein</keyword>
<feature type="domain" description="Histidine kinase" evidence="14">
    <location>
        <begin position="990"/>
        <end position="1226"/>
    </location>
</feature>
<feature type="compositionally biased region" description="Polar residues" evidence="12">
    <location>
        <begin position="1260"/>
        <end position="1278"/>
    </location>
</feature>
<evidence type="ECO:0000256" key="10">
    <source>
        <dbReference type="ARBA" id="ARBA00023170"/>
    </source>
</evidence>
<dbReference type="InterPro" id="IPR016132">
    <property type="entry name" value="Phyto_chromo_attachment"/>
</dbReference>
<feature type="domain" description="Phytochrome chromophore attachment site" evidence="13">
    <location>
        <begin position="611"/>
        <end position="773"/>
    </location>
</feature>
<evidence type="ECO:0000259" key="14">
    <source>
        <dbReference type="PROSITE" id="PS50109"/>
    </source>
</evidence>
<keyword evidence="7" id="KW-0067">ATP-binding</keyword>
<dbReference type="PANTHER" id="PTHR43065:SF10">
    <property type="entry name" value="PEROXIDE STRESS-ACTIVATED HISTIDINE KINASE MAK3"/>
    <property type="match status" value="1"/>
</dbReference>
<feature type="compositionally biased region" description="Basic and acidic residues" evidence="12">
    <location>
        <begin position="316"/>
        <end position="326"/>
    </location>
</feature>
<evidence type="ECO:0000256" key="4">
    <source>
        <dbReference type="ARBA" id="ARBA00022679"/>
    </source>
</evidence>
<evidence type="ECO:0000259" key="15">
    <source>
        <dbReference type="PROSITE" id="PS50110"/>
    </source>
</evidence>
<dbReference type="Proteomes" id="UP000199069">
    <property type="component" value="Unassembled WGS sequence"/>
</dbReference>
<keyword evidence="6 16" id="KW-0418">Kinase</keyword>
<sequence>MANDSPQSQPPPRPSSPAVSSSDLSAGKPPAPPSAASEDDGADAPAHSRTFPFSRASVSSGQGSSSHPASSPAQSPQAPSRPSFAGLSRPSYISLPPRHHLGERGFPSPDVTSPSGRHSVSSAESSGSRIAPDLGGSSARYFPMRSVVYPTPNVTSPATSAGTAASARSYTGAKRMPGLQGPGAPPPGSAEAVLLEEGFPAPSETDGGSQPGAPMSEGRLADSAEQLGLLERSSSHGSSGENGRPETLRRTSSRTEGAASSTESPGTSDVKPPSLDPYLSAPTTHAKIGDPDSDEEDDGEDEVHNAETESNVQQREFGDETNDGRGGRLQTSAPKEEGGSSYTGGSDKPMLMTSRFEHQVTEDGQILVLTGREGQLERCEDEPIHAPGAVQAFGVLIAFDLEEDERMKVQQVSENSGFVIGLPPRVLFRSKCLSELLDEDEADALRDAIDALDERDLDESNEEVGPYTFTLAGEGIPGSGDRDAQSRERFEWVCHAAIHRPNRTLQPKRIILELELVEDQVNPLSTVSSEPFTPDERGGMGKPEEYGENGINPTEADLVESTVSIAKPLRILARHRSTRVRRRKRARQGLEEMDVVGLLSQINDQLGKADDLETFLKVTVGVFKELTEFDRVMIYQFDEMWNGRVVAEQVDWSRTRDLFRGLNFPASDIPAQARGLYRINKVRVLYDRDQPTARLCCRSMEEVALPLDMTHCHLRAMSPIHIKYLGNMGVRSSMSISITAFGDLWGLIALHTYGRYGHRVSFPVRQLCKLLGQSISRNIERISYASRLQARKLINTATSDQNPSGYIVAKAEDLLDLFHADFGVLSIGDEAKILGPVSNSQELLALLEYLRVKRFETLKTSQDIVADFPDIDYPNGFKLIAGLLLVPLSAGGNDFIVFCRKGQLQEIHWAGNPYANKKVSEDGEQYQALEPRKSFKIWSETVVGKSRAWTDEEKETASVLCLVYGKFIAVWREKESALAASQLTNLLLQNASHEVRTPLNAIINYLELALDGPIPGEVRENLVRSHAASKSLIHVINDLLDLTRTEKGNELFLTDPFNLAETLEESVAIHRDEAARRGLSLEIVETPTGTPSTLLGDRAKIRQIVTNVVGNALKHTKEGGILVEWGEVLTVEDASQPKQDAIKIGISVTDTGVGISEQKLENIFRQFENVATIGDKERDEMADTEQAVGLGLAVVARIVRNLDGQLQVESKVGKGSKFTFIFPFRLPPQDTATAHAIAQSIQQSLQREVKPEAHRDSLVRRNSNGSAESRASRTSSGRSEIDSLINAMSQSHMDTKQPRSAGSRSTQSIRSNPSFRSARSTMRQEAPPSETSSRGSVGISGGAIPLRAARVAPSRGGGEPTTSPLSSPTLAKTQNPLNAIFNSPASPGKSPLSLGSAPPVESPPAERARRQSILSVTSEATANSTAADNTPRAKSPEPDAKAGTASPTHVSEYRKSSTAPPVDTIEPMRVLVVEDEMVNRMIISQRLKKDGHEVIVAEHGGAAVRKFEEDRNFDIVLMDLQMPIMNGVNASKNIRRIERESPLPEDQRRLSTRLNDGIPILAVSASLPERERPTIVDAELNGWLLKPIDFKRLRALMRGAIDNDARHPEIYRPGQWERGGWLTEMPQPDLAAKA</sequence>
<keyword evidence="1" id="KW-0600">Photoreceptor protein</keyword>
<feature type="compositionally biased region" description="Basic and acidic residues" evidence="12">
    <location>
        <begin position="1247"/>
        <end position="1259"/>
    </location>
</feature>
<feature type="region of interest" description="Disordered" evidence="12">
    <location>
        <begin position="1233"/>
        <end position="1461"/>
    </location>
</feature>
<dbReference type="SMART" id="SM00448">
    <property type="entry name" value="REC"/>
    <property type="match status" value="1"/>
</dbReference>
<dbReference type="Gene3D" id="3.30.450.20">
    <property type="entry name" value="PAS domain"/>
    <property type="match status" value="1"/>
</dbReference>
<keyword evidence="3" id="KW-0716">Sensory transduction</keyword>
<dbReference type="Gene3D" id="3.30.450.270">
    <property type="match status" value="1"/>
</dbReference>
<dbReference type="STRING" id="5286.A0A0K3CR20"/>
<evidence type="ECO:0000256" key="3">
    <source>
        <dbReference type="ARBA" id="ARBA00022606"/>
    </source>
</evidence>
<dbReference type="Pfam" id="PF01590">
    <property type="entry name" value="GAF"/>
    <property type="match status" value="1"/>
</dbReference>
<dbReference type="PROSITE" id="PS50046">
    <property type="entry name" value="PHYTOCHROME_2"/>
    <property type="match status" value="1"/>
</dbReference>
<dbReference type="SUPFAM" id="SSF55781">
    <property type="entry name" value="GAF domain-like"/>
    <property type="match status" value="2"/>
</dbReference>
<dbReference type="InterPro" id="IPR011006">
    <property type="entry name" value="CheY-like_superfamily"/>
</dbReference>
<evidence type="ECO:0000256" key="2">
    <source>
        <dbReference type="ARBA" id="ARBA00022553"/>
    </source>
</evidence>
<keyword evidence="5" id="KW-0547">Nucleotide-binding</keyword>
<dbReference type="GO" id="GO:0000155">
    <property type="term" value="F:phosphorelay sensor kinase activity"/>
    <property type="evidence" value="ECO:0007669"/>
    <property type="project" value="InterPro"/>
</dbReference>
<dbReference type="GO" id="GO:0009584">
    <property type="term" value="P:detection of visible light"/>
    <property type="evidence" value="ECO:0007669"/>
    <property type="project" value="InterPro"/>
</dbReference>
<dbReference type="GO" id="GO:0006355">
    <property type="term" value="P:regulation of DNA-templated transcription"/>
    <property type="evidence" value="ECO:0007669"/>
    <property type="project" value="InterPro"/>
</dbReference>
<reference evidence="16 17" key="1">
    <citation type="submission" date="2015-07" db="EMBL/GenBank/DDBJ databases">
        <authorList>
            <person name="Cajimat M.N.B."/>
            <person name="Milazzo M.L."/>
            <person name="Fulhorst C.F."/>
        </authorList>
    </citation>
    <scope>NUCLEOTIDE SEQUENCE [LARGE SCALE GENOMIC DNA]</scope>
    <source>
        <strain evidence="16">Single colony</strain>
    </source>
</reference>
<feature type="domain" description="Response regulatory" evidence="15">
    <location>
        <begin position="1469"/>
        <end position="1601"/>
    </location>
</feature>
<dbReference type="Gene3D" id="1.10.287.130">
    <property type="match status" value="1"/>
</dbReference>
<feature type="compositionally biased region" description="Low complexity" evidence="12">
    <location>
        <begin position="53"/>
        <end position="85"/>
    </location>
</feature>
<dbReference type="InterPro" id="IPR036097">
    <property type="entry name" value="HisK_dim/P_sf"/>
</dbReference>
<name>A0A0K3CR20_RHOTO</name>
<evidence type="ECO:0000256" key="6">
    <source>
        <dbReference type="ARBA" id="ARBA00022777"/>
    </source>
</evidence>
<feature type="compositionally biased region" description="Polar residues" evidence="12">
    <location>
        <begin position="1286"/>
        <end position="1335"/>
    </location>
</feature>
<feature type="compositionally biased region" description="Polar residues" evidence="12">
    <location>
        <begin position="1360"/>
        <end position="1385"/>
    </location>
</feature>
<dbReference type="SUPFAM" id="SSF47384">
    <property type="entry name" value="Homodimeric domain of signal transducing histidine kinase"/>
    <property type="match status" value="1"/>
</dbReference>
<dbReference type="PROSITE" id="PS50109">
    <property type="entry name" value="HIS_KIN"/>
    <property type="match status" value="1"/>
</dbReference>
<feature type="region of interest" description="Disordered" evidence="12">
    <location>
        <begin position="1"/>
        <end position="350"/>
    </location>
</feature>
<evidence type="ECO:0000313" key="17">
    <source>
        <dbReference type="Proteomes" id="UP000199069"/>
    </source>
</evidence>
<dbReference type="PANTHER" id="PTHR43065">
    <property type="entry name" value="SENSOR HISTIDINE KINASE"/>
    <property type="match status" value="1"/>
</dbReference>
<dbReference type="GO" id="GO:0009881">
    <property type="term" value="F:photoreceptor activity"/>
    <property type="evidence" value="ECO:0007669"/>
    <property type="project" value="UniProtKB-KW"/>
</dbReference>
<dbReference type="OMA" id="WVMKPIN"/>
<dbReference type="CDD" id="cd00082">
    <property type="entry name" value="HisKA"/>
    <property type="match status" value="1"/>
</dbReference>
<dbReference type="CDD" id="cd17546">
    <property type="entry name" value="REC_hyHK_CKI1_RcsC-like"/>
    <property type="match status" value="1"/>
</dbReference>